<evidence type="ECO:0000313" key="3">
    <source>
        <dbReference type="EMBL" id="TPX17136.1"/>
    </source>
</evidence>
<dbReference type="STRING" id="1093900.A0A507BD01"/>
<evidence type="ECO:0000256" key="2">
    <source>
        <dbReference type="SAM" id="MobiDB-lite"/>
    </source>
</evidence>
<dbReference type="EMBL" id="SKBQ01000014">
    <property type="protein sequence ID" value="TPX17136.1"/>
    <property type="molecule type" value="Genomic_DNA"/>
</dbReference>
<feature type="coiled-coil region" evidence="1">
    <location>
        <begin position="53"/>
        <end position="167"/>
    </location>
</feature>
<proteinExistence type="predicted"/>
<comment type="caution">
    <text evidence="3">The sequence shown here is derived from an EMBL/GenBank/DDBJ whole genome shotgun (WGS) entry which is preliminary data.</text>
</comment>
<feature type="region of interest" description="Disordered" evidence="2">
    <location>
        <begin position="21"/>
        <end position="41"/>
    </location>
</feature>
<feature type="coiled-coil region" evidence="1">
    <location>
        <begin position="199"/>
        <end position="233"/>
    </location>
</feature>
<protein>
    <submittedName>
        <fullName evidence="3">Uncharacterized protein</fullName>
    </submittedName>
</protein>
<dbReference type="Proteomes" id="UP000319257">
    <property type="component" value="Unassembled WGS sequence"/>
</dbReference>
<dbReference type="OrthoDB" id="4741350at2759"/>
<sequence length="240" mass="28869">MPGKLYVETTPKGRRQFVLKRSHSHNHHHHHHHPKHHSDIYDDDDSCCTSEKMNDLLRRERSLRERNEALLRENYALKANWTASDQEVRRLTAWVPQLQGRIQLLERENHELRRSVDHDADLEDQVRAARNKYTKARNDGEALRQQNRRLEHDKKGLADRVRELARDLADGQSWRDRYDRLDRSYRSLFERHAAMRTNFDKANGEKEALQARVDDLYDDNDALRRKVEAYERILYRHRLL</sequence>
<dbReference type="RefSeq" id="XP_030998847.1">
    <property type="nucleotide sequence ID" value="XM_031137534.1"/>
</dbReference>
<reference evidence="3 4" key="1">
    <citation type="submission" date="2019-06" db="EMBL/GenBank/DDBJ databases">
        <title>Draft genome sequence of the filamentous fungus Phialemoniopsis curvata isolated from diesel fuel.</title>
        <authorList>
            <person name="Varaljay V.A."/>
            <person name="Lyon W.J."/>
            <person name="Crouch A.L."/>
            <person name="Drake C.E."/>
            <person name="Hollomon J.M."/>
            <person name="Nadeau L.J."/>
            <person name="Nunn H.S."/>
            <person name="Stevenson B.S."/>
            <person name="Bojanowski C.L."/>
            <person name="Crookes-Goodson W.J."/>
        </authorList>
    </citation>
    <scope>NUCLEOTIDE SEQUENCE [LARGE SCALE GENOMIC DNA]</scope>
    <source>
        <strain evidence="3 4">D216</strain>
    </source>
</reference>
<keyword evidence="4" id="KW-1185">Reference proteome</keyword>
<evidence type="ECO:0000313" key="4">
    <source>
        <dbReference type="Proteomes" id="UP000319257"/>
    </source>
</evidence>
<dbReference type="InParanoid" id="A0A507BD01"/>
<organism evidence="3 4">
    <name type="scientific">Thyridium curvatum</name>
    <dbReference type="NCBI Taxonomy" id="1093900"/>
    <lineage>
        <taxon>Eukaryota</taxon>
        <taxon>Fungi</taxon>
        <taxon>Dikarya</taxon>
        <taxon>Ascomycota</taxon>
        <taxon>Pezizomycotina</taxon>
        <taxon>Sordariomycetes</taxon>
        <taxon>Sordariomycetidae</taxon>
        <taxon>Thyridiales</taxon>
        <taxon>Thyridiaceae</taxon>
        <taxon>Thyridium</taxon>
    </lineage>
</organism>
<accession>A0A507BD01</accession>
<dbReference type="AlphaFoldDB" id="A0A507BD01"/>
<dbReference type="Gene3D" id="1.10.287.1490">
    <property type="match status" value="1"/>
</dbReference>
<name>A0A507BD01_9PEZI</name>
<keyword evidence="1" id="KW-0175">Coiled coil</keyword>
<dbReference type="GeneID" id="41970701"/>
<feature type="compositionally biased region" description="Basic residues" evidence="2">
    <location>
        <begin position="21"/>
        <end position="36"/>
    </location>
</feature>
<evidence type="ECO:0000256" key="1">
    <source>
        <dbReference type="SAM" id="Coils"/>
    </source>
</evidence>
<gene>
    <name evidence="3" type="ORF">E0L32_003254</name>
</gene>